<evidence type="ECO:0000256" key="8">
    <source>
        <dbReference type="PROSITE-ProRule" id="PRU00023"/>
    </source>
</evidence>
<dbReference type="PANTHER" id="PTHR23180:SF405">
    <property type="entry name" value="ADP-RIBOSYLATION FACTOR GTPASE-ACTIVATING PROTEIN AGD1"/>
    <property type="match status" value="1"/>
</dbReference>
<feature type="domain" description="Arf-GAP" evidence="11">
    <location>
        <begin position="135"/>
        <end position="283"/>
    </location>
</feature>
<dbReference type="Proteomes" id="UP001457282">
    <property type="component" value="Unassembled WGS sequence"/>
</dbReference>
<reference evidence="12 13" key="1">
    <citation type="journal article" date="2023" name="G3 (Bethesda)">
        <title>A chromosome-length genome assembly and annotation of blackberry (Rubus argutus, cv. 'Hillquist').</title>
        <authorList>
            <person name="Bruna T."/>
            <person name="Aryal R."/>
            <person name="Dudchenko O."/>
            <person name="Sargent D.J."/>
            <person name="Mead D."/>
            <person name="Buti M."/>
            <person name="Cavallini A."/>
            <person name="Hytonen T."/>
            <person name="Andres J."/>
            <person name="Pham M."/>
            <person name="Weisz D."/>
            <person name="Mascagni F."/>
            <person name="Usai G."/>
            <person name="Natali L."/>
            <person name="Bassil N."/>
            <person name="Fernandez G.E."/>
            <person name="Lomsadze A."/>
            <person name="Armour M."/>
            <person name="Olukolu B."/>
            <person name="Poorten T."/>
            <person name="Britton C."/>
            <person name="Davik J."/>
            <person name="Ashrafi H."/>
            <person name="Aiden E.L."/>
            <person name="Borodovsky M."/>
            <person name="Worthington M."/>
        </authorList>
    </citation>
    <scope>NUCLEOTIDE SEQUENCE [LARGE SCALE GENOMIC DNA]</scope>
    <source>
        <strain evidence="12">PI 553951</strain>
    </source>
</reference>
<feature type="region of interest" description="Disordered" evidence="10">
    <location>
        <begin position="76"/>
        <end position="102"/>
    </location>
</feature>
<dbReference type="PROSITE" id="PS50115">
    <property type="entry name" value="ARFGAP"/>
    <property type="match status" value="1"/>
</dbReference>
<dbReference type="Pfam" id="PF01412">
    <property type="entry name" value="ArfGap"/>
    <property type="match status" value="1"/>
</dbReference>
<keyword evidence="4 9" id="KW-0863">Zinc-finger</keyword>
<evidence type="ECO:0000256" key="7">
    <source>
        <dbReference type="ARBA" id="ARBA00023054"/>
    </source>
</evidence>
<organism evidence="12 13">
    <name type="scientific">Rubus argutus</name>
    <name type="common">Southern blackberry</name>
    <dbReference type="NCBI Taxonomy" id="59490"/>
    <lineage>
        <taxon>Eukaryota</taxon>
        <taxon>Viridiplantae</taxon>
        <taxon>Streptophyta</taxon>
        <taxon>Embryophyta</taxon>
        <taxon>Tracheophyta</taxon>
        <taxon>Spermatophyta</taxon>
        <taxon>Magnoliopsida</taxon>
        <taxon>eudicotyledons</taxon>
        <taxon>Gunneridae</taxon>
        <taxon>Pentapetalae</taxon>
        <taxon>rosids</taxon>
        <taxon>fabids</taxon>
        <taxon>Rosales</taxon>
        <taxon>Rosaceae</taxon>
        <taxon>Rosoideae</taxon>
        <taxon>Rosoideae incertae sedis</taxon>
        <taxon>Rubus</taxon>
    </lineage>
</organism>
<dbReference type="PROSITE" id="PS50297">
    <property type="entry name" value="ANK_REP_REGION"/>
    <property type="match status" value="2"/>
</dbReference>
<dbReference type="Gene3D" id="1.10.220.150">
    <property type="entry name" value="Arf GTPase activating protein"/>
    <property type="match status" value="1"/>
</dbReference>
<gene>
    <name evidence="12" type="ORF">M0R45_023772</name>
</gene>
<feature type="repeat" description="ANK" evidence="8">
    <location>
        <begin position="351"/>
        <end position="384"/>
    </location>
</feature>
<dbReference type="PANTHER" id="PTHR23180">
    <property type="entry name" value="CENTAURIN/ARF"/>
    <property type="match status" value="1"/>
</dbReference>
<keyword evidence="7" id="KW-0175">Coiled coil</keyword>
<dbReference type="AlphaFoldDB" id="A0AAW1WSC9"/>
<keyword evidence="13" id="KW-1185">Reference proteome</keyword>
<keyword evidence="6 8" id="KW-0040">ANK repeat</keyword>
<comment type="caution">
    <text evidence="12">The sequence shown here is derived from an EMBL/GenBank/DDBJ whole genome shotgun (WGS) entry which is preliminary data.</text>
</comment>
<dbReference type="InterPro" id="IPR038508">
    <property type="entry name" value="ArfGAP_dom_sf"/>
</dbReference>
<dbReference type="InterPro" id="IPR036770">
    <property type="entry name" value="Ankyrin_rpt-contain_sf"/>
</dbReference>
<evidence type="ECO:0000313" key="13">
    <source>
        <dbReference type="Proteomes" id="UP001457282"/>
    </source>
</evidence>
<evidence type="ECO:0000256" key="4">
    <source>
        <dbReference type="ARBA" id="ARBA00022771"/>
    </source>
</evidence>
<dbReference type="SUPFAM" id="SSF48403">
    <property type="entry name" value="Ankyrin repeat"/>
    <property type="match status" value="1"/>
</dbReference>
<evidence type="ECO:0000256" key="9">
    <source>
        <dbReference type="PROSITE-ProRule" id="PRU00288"/>
    </source>
</evidence>
<dbReference type="PROSITE" id="PS50088">
    <property type="entry name" value="ANK_REPEAT"/>
    <property type="match status" value="2"/>
</dbReference>
<name>A0AAW1WSC9_RUBAR</name>
<dbReference type="SUPFAM" id="SSF57863">
    <property type="entry name" value="ArfGap/RecO-like zinc finger"/>
    <property type="match status" value="1"/>
</dbReference>
<keyword evidence="3" id="KW-0677">Repeat</keyword>
<accession>A0AAW1WSC9</accession>
<keyword evidence="1" id="KW-0343">GTPase activation</keyword>
<dbReference type="EMBL" id="JBEDUW010000005">
    <property type="protein sequence ID" value="KAK9926549.1"/>
    <property type="molecule type" value="Genomic_DNA"/>
</dbReference>
<proteinExistence type="predicted"/>
<dbReference type="InterPro" id="IPR002110">
    <property type="entry name" value="Ankyrin_rpt"/>
</dbReference>
<dbReference type="Gene3D" id="1.25.40.20">
    <property type="entry name" value="Ankyrin repeat-containing domain"/>
    <property type="match status" value="1"/>
</dbReference>
<dbReference type="SMART" id="SM00105">
    <property type="entry name" value="ArfGap"/>
    <property type="match status" value="1"/>
</dbReference>
<dbReference type="SUPFAM" id="SSF50729">
    <property type="entry name" value="PH domain-like"/>
    <property type="match status" value="1"/>
</dbReference>
<dbReference type="FunFam" id="1.10.220.150:FF:000019">
    <property type="entry name" value="ADP-ribosylation factor GTPase-activating protein AGD1"/>
    <property type="match status" value="1"/>
</dbReference>
<dbReference type="SMART" id="SM00248">
    <property type="entry name" value="ANK"/>
    <property type="match status" value="2"/>
</dbReference>
<keyword evidence="2" id="KW-0479">Metal-binding</keyword>
<dbReference type="InterPro" id="IPR045258">
    <property type="entry name" value="ACAP1/2/3-like"/>
</dbReference>
<evidence type="ECO:0000256" key="10">
    <source>
        <dbReference type="SAM" id="MobiDB-lite"/>
    </source>
</evidence>
<evidence type="ECO:0000256" key="3">
    <source>
        <dbReference type="ARBA" id="ARBA00022737"/>
    </source>
</evidence>
<evidence type="ECO:0000256" key="6">
    <source>
        <dbReference type="ARBA" id="ARBA00023043"/>
    </source>
</evidence>
<dbReference type="InterPro" id="IPR037278">
    <property type="entry name" value="ARFGAP/RecO"/>
</dbReference>
<feature type="repeat" description="ANK" evidence="8">
    <location>
        <begin position="385"/>
        <end position="417"/>
    </location>
</feature>
<evidence type="ECO:0000313" key="12">
    <source>
        <dbReference type="EMBL" id="KAK9926549.1"/>
    </source>
</evidence>
<dbReference type="CDD" id="cd08204">
    <property type="entry name" value="ArfGap"/>
    <property type="match status" value="1"/>
</dbReference>
<evidence type="ECO:0000259" key="11">
    <source>
        <dbReference type="PROSITE" id="PS50115"/>
    </source>
</evidence>
<evidence type="ECO:0000256" key="5">
    <source>
        <dbReference type="ARBA" id="ARBA00022833"/>
    </source>
</evidence>
<dbReference type="GO" id="GO:0005096">
    <property type="term" value="F:GTPase activator activity"/>
    <property type="evidence" value="ECO:0007669"/>
    <property type="project" value="UniProtKB-KW"/>
</dbReference>
<dbReference type="Pfam" id="PF12796">
    <property type="entry name" value="Ank_2"/>
    <property type="match status" value="1"/>
</dbReference>
<dbReference type="InterPro" id="IPR001164">
    <property type="entry name" value="ArfGAP_dom"/>
</dbReference>
<evidence type="ECO:0000256" key="1">
    <source>
        <dbReference type="ARBA" id="ARBA00022468"/>
    </source>
</evidence>
<evidence type="ECO:0000256" key="2">
    <source>
        <dbReference type="ARBA" id="ARBA00022723"/>
    </source>
</evidence>
<dbReference type="GO" id="GO:0008270">
    <property type="term" value="F:zinc ion binding"/>
    <property type="evidence" value="ECO:0007669"/>
    <property type="project" value="UniProtKB-KW"/>
</dbReference>
<keyword evidence="5" id="KW-0862">Zinc</keyword>
<protein>
    <recommendedName>
        <fullName evidence="11">Arf-GAP domain-containing protein</fullName>
    </recommendedName>
</protein>
<sequence length="445" mass="50043">MLYYYRKPWNRSSKNNSSDNGSGILSRWLSSTLSRIISPSKIYTLQAENAHDQMDWIEKITGVISSLLSFQAPERRLSTSPMGSDDHFSASESNSLESYPDDQTAIQDQSPKIFSYNYLRTYRSLQPHKQSVKTEKPIDILRRVCGNDICADCGAPEPDWASLNLGILICIECSGVHRNLGVHVSKVRSLTLDVKVWEPSVLTLFQSLGNTYVNSIWEEMLHSKSTLQADDMPIRFSKSDRNSNEQSPMRKPCYDDLISVKERFIHAKYAEKRFVRHRKNNQKPHPVEQQLWRSVCTNDKQAVYRYIVSSEADVNAVYGKALCDNSLDKPSSSNLNSPSKSEDRLIENIREGCSLLHLACQTAAIGMVVELLLQYGANINASDSKGQTPLHYCVMRGNTAITKMLLMRGADPQATDREGKTPCKLVSESALNDNGMLSMLTNSGR</sequence>
<dbReference type="PRINTS" id="PR00405">
    <property type="entry name" value="REVINTRACTNG"/>
</dbReference>